<dbReference type="Gene3D" id="2.60.40.790">
    <property type="match status" value="1"/>
</dbReference>
<dbReference type="GeneTree" id="ENSGT00940000161288"/>
<evidence type="ECO:0000259" key="4">
    <source>
        <dbReference type="PROSITE" id="PS01031"/>
    </source>
</evidence>
<dbReference type="Pfam" id="PF00011">
    <property type="entry name" value="HSP20"/>
    <property type="match status" value="1"/>
</dbReference>
<dbReference type="InterPro" id="IPR008978">
    <property type="entry name" value="HSP20-like_chaperone"/>
</dbReference>
<dbReference type="GO" id="GO:0005634">
    <property type="term" value="C:nucleus"/>
    <property type="evidence" value="ECO:0007669"/>
    <property type="project" value="TreeGrafter"/>
</dbReference>
<proteinExistence type="inferred from homology"/>
<dbReference type="InterPro" id="IPR002068">
    <property type="entry name" value="A-crystallin/Hsp20_dom"/>
</dbReference>
<dbReference type="AlphaFoldDB" id="A0A674GSG2"/>
<dbReference type="GO" id="GO:0005737">
    <property type="term" value="C:cytoplasm"/>
    <property type="evidence" value="ECO:0007669"/>
    <property type="project" value="TreeGrafter"/>
</dbReference>
<dbReference type="PANTHER" id="PTHR45640:SF27">
    <property type="entry name" value="HEAT SHOCK PROTEIN BETA-2"/>
    <property type="match status" value="1"/>
</dbReference>
<feature type="domain" description="SHSP" evidence="4">
    <location>
        <begin position="52"/>
        <end position="162"/>
    </location>
</feature>
<evidence type="ECO:0000256" key="3">
    <source>
        <dbReference type="SAM" id="MobiDB-lite"/>
    </source>
</evidence>
<protein>
    <submittedName>
        <fullName evidence="5">Heat shock protein family B (small) member 2</fullName>
    </submittedName>
</protein>
<dbReference type="GO" id="GO:0043066">
    <property type="term" value="P:negative regulation of apoptotic process"/>
    <property type="evidence" value="ECO:0007669"/>
    <property type="project" value="TreeGrafter"/>
</dbReference>
<dbReference type="GO" id="GO:0005212">
    <property type="term" value="F:structural constituent of eye lens"/>
    <property type="evidence" value="ECO:0007669"/>
    <property type="project" value="InterPro"/>
</dbReference>
<dbReference type="PRINTS" id="PR00299">
    <property type="entry name" value="ACRYSTALLIN"/>
</dbReference>
<dbReference type="Pfam" id="PF00525">
    <property type="entry name" value="Crystallin"/>
    <property type="match status" value="1"/>
</dbReference>
<dbReference type="Ensembl" id="ENSTGUT00000043053.1">
    <property type="protein sequence ID" value="ENSTGUP00000025378.1"/>
    <property type="gene ID" value="ENSTGUG00000025261.1"/>
</dbReference>
<feature type="compositionally biased region" description="Low complexity" evidence="3">
    <location>
        <begin position="171"/>
        <end position="187"/>
    </location>
</feature>
<dbReference type="GO" id="GO:0051082">
    <property type="term" value="F:unfolded protein binding"/>
    <property type="evidence" value="ECO:0007669"/>
    <property type="project" value="TreeGrafter"/>
</dbReference>
<feature type="region of interest" description="Disordered" evidence="3">
    <location>
        <begin position="168"/>
        <end position="187"/>
    </location>
</feature>
<reference evidence="5" key="3">
    <citation type="submission" date="2025-09" db="UniProtKB">
        <authorList>
            <consortium name="Ensembl"/>
        </authorList>
    </citation>
    <scope>IDENTIFICATION</scope>
</reference>
<dbReference type="PROSITE" id="PS01031">
    <property type="entry name" value="SHSP"/>
    <property type="match status" value="1"/>
</dbReference>
<reference evidence="5 6" key="1">
    <citation type="journal article" date="2010" name="Nature">
        <title>The genome of a songbird.</title>
        <authorList>
            <person name="Warren W.C."/>
            <person name="Clayton D.F."/>
            <person name="Ellegren H."/>
            <person name="Arnold A.P."/>
            <person name="Hillier L.W."/>
            <person name="Kunstner A."/>
            <person name="Searle S."/>
            <person name="White S."/>
            <person name="Vilella A.J."/>
            <person name="Fairley S."/>
            <person name="Heger A."/>
            <person name="Kong L."/>
            <person name="Ponting C.P."/>
            <person name="Jarvis E.D."/>
            <person name="Mello C.V."/>
            <person name="Minx P."/>
            <person name="Lovell P."/>
            <person name="Velho T.A."/>
            <person name="Ferris M."/>
            <person name="Balakrishnan C.N."/>
            <person name="Sinha S."/>
            <person name="Blatti C."/>
            <person name="London S.E."/>
            <person name="Li Y."/>
            <person name="Lin Y.C."/>
            <person name="George J."/>
            <person name="Sweedler J."/>
            <person name="Southey B."/>
            <person name="Gunaratne P."/>
            <person name="Watson M."/>
            <person name="Nam K."/>
            <person name="Backstrom N."/>
            <person name="Smeds L."/>
            <person name="Nabholz B."/>
            <person name="Itoh Y."/>
            <person name="Whitney O."/>
            <person name="Pfenning A.R."/>
            <person name="Howard J."/>
            <person name="Volker M."/>
            <person name="Skinner B.M."/>
            <person name="Griffin D.K."/>
            <person name="Ye L."/>
            <person name="McLaren W.M."/>
            <person name="Flicek P."/>
            <person name="Quesada V."/>
            <person name="Velasco G."/>
            <person name="Lopez-Otin C."/>
            <person name="Puente X.S."/>
            <person name="Olender T."/>
            <person name="Lancet D."/>
            <person name="Smit A.F."/>
            <person name="Hubley R."/>
            <person name="Konkel M.K."/>
            <person name="Walker J.A."/>
            <person name="Batzer M.A."/>
            <person name="Gu W."/>
            <person name="Pollock D.D."/>
            <person name="Chen L."/>
            <person name="Cheng Z."/>
            <person name="Eichler E.E."/>
            <person name="Stapley J."/>
            <person name="Slate J."/>
            <person name="Ekblom R."/>
            <person name="Birkhead T."/>
            <person name="Burke T."/>
            <person name="Burt D."/>
            <person name="Scharff C."/>
            <person name="Adam I."/>
            <person name="Richard H."/>
            <person name="Sultan M."/>
            <person name="Soldatov A."/>
            <person name="Lehrach H."/>
            <person name="Edwards S.V."/>
            <person name="Yang S.P."/>
            <person name="Li X."/>
            <person name="Graves T."/>
            <person name="Fulton L."/>
            <person name="Nelson J."/>
            <person name="Chinwalla A."/>
            <person name="Hou S."/>
            <person name="Mardis E.R."/>
            <person name="Wilson R.K."/>
        </authorList>
    </citation>
    <scope>NUCLEOTIDE SEQUENCE [LARGE SCALE GENOMIC DNA]</scope>
</reference>
<evidence type="ECO:0000256" key="2">
    <source>
        <dbReference type="RuleBase" id="RU003616"/>
    </source>
</evidence>
<accession>A0A674GSG2</accession>
<gene>
    <name evidence="5" type="primary">HSPB2</name>
</gene>
<dbReference type="Proteomes" id="UP000007754">
    <property type="component" value="Chromosome 24"/>
</dbReference>
<sequence>MAARTVPHAYPMSSEYEFANPSKIYDQNFGEGVSPSEILAPALYHGYYIRPRINKQLERGTSEICLNEHKFQVFLDVCQFLPDELSVRTVDNLLEVVGQHPQKADRHGFVSREFTRTYILPLDVDPLLVRATLTHDGILSIVAPRTGKEASWDGALQPVPRSWAVERSCKAPGRAAPAPGDAAGTGG</sequence>
<dbReference type="InterPro" id="IPR003090">
    <property type="entry name" value="Alpha-crystallin_N"/>
</dbReference>
<comment type="similarity">
    <text evidence="1 2">Belongs to the small heat shock protein (HSP20) family.</text>
</comment>
<reference evidence="5" key="2">
    <citation type="submission" date="2025-08" db="UniProtKB">
        <authorList>
            <consortium name="Ensembl"/>
        </authorList>
    </citation>
    <scope>IDENTIFICATION</scope>
</reference>
<evidence type="ECO:0000313" key="5">
    <source>
        <dbReference type="Ensembl" id="ENSTGUP00000025378.1"/>
    </source>
</evidence>
<dbReference type="SUPFAM" id="SSF49764">
    <property type="entry name" value="HSP20-like chaperones"/>
    <property type="match status" value="1"/>
</dbReference>
<dbReference type="GO" id="GO:0009408">
    <property type="term" value="P:response to heat"/>
    <property type="evidence" value="ECO:0007669"/>
    <property type="project" value="TreeGrafter"/>
</dbReference>
<keyword evidence="6" id="KW-1185">Reference proteome</keyword>
<dbReference type="InterPro" id="IPR001436">
    <property type="entry name" value="Alpha-crystallin/sHSP_animal"/>
</dbReference>
<name>A0A674GSG2_TAEGU</name>
<organism evidence="5 6">
    <name type="scientific">Taeniopygia guttata</name>
    <name type="common">Zebra finch</name>
    <name type="synonym">Poephila guttata</name>
    <dbReference type="NCBI Taxonomy" id="59729"/>
    <lineage>
        <taxon>Eukaryota</taxon>
        <taxon>Metazoa</taxon>
        <taxon>Chordata</taxon>
        <taxon>Craniata</taxon>
        <taxon>Vertebrata</taxon>
        <taxon>Euteleostomi</taxon>
        <taxon>Archelosauria</taxon>
        <taxon>Archosauria</taxon>
        <taxon>Dinosauria</taxon>
        <taxon>Saurischia</taxon>
        <taxon>Theropoda</taxon>
        <taxon>Coelurosauria</taxon>
        <taxon>Aves</taxon>
        <taxon>Neognathae</taxon>
        <taxon>Neoaves</taxon>
        <taxon>Telluraves</taxon>
        <taxon>Australaves</taxon>
        <taxon>Passeriformes</taxon>
        <taxon>Passeroidea</taxon>
        <taxon>Estrildidae</taxon>
        <taxon>Estrildinae</taxon>
        <taxon>Taeniopygia</taxon>
    </lineage>
</organism>
<evidence type="ECO:0000256" key="1">
    <source>
        <dbReference type="PROSITE-ProRule" id="PRU00285"/>
    </source>
</evidence>
<dbReference type="GO" id="GO:0042026">
    <property type="term" value="P:protein refolding"/>
    <property type="evidence" value="ECO:0007669"/>
    <property type="project" value="TreeGrafter"/>
</dbReference>
<dbReference type="PANTHER" id="PTHR45640">
    <property type="entry name" value="HEAT SHOCK PROTEIN HSP-12.2-RELATED"/>
    <property type="match status" value="1"/>
</dbReference>
<evidence type="ECO:0000313" key="6">
    <source>
        <dbReference type="Proteomes" id="UP000007754"/>
    </source>
</evidence>